<protein>
    <submittedName>
        <fullName evidence="1">RNA-dependent RNA polymerase-like protein</fullName>
    </submittedName>
</protein>
<organism evidence="1">
    <name type="scientific">Diaphorina citri bunyavirus</name>
    <dbReference type="NCBI Taxonomy" id="1776152"/>
    <lineage>
        <taxon>Viruses</taxon>
        <taxon>Riboviria</taxon>
        <taxon>Orthornavirae</taxon>
        <taxon>Negarnaviricota</taxon>
        <taxon>Polyploviricotina</taxon>
        <taxon>Bunyaviricetes</taxon>
        <taxon>Elliovirales</taxon>
        <taxon>Peribunyaviridae</taxon>
        <taxon>Orthobunyavirus</taxon>
    </lineage>
</organism>
<accession>A0A0U3J8F8</accession>
<feature type="non-terminal residue" evidence="1">
    <location>
        <position position="1"/>
    </location>
</feature>
<reference evidence="1" key="1">
    <citation type="submission" date="2015-08" db="EMBL/GenBank/DDBJ databases">
        <title>A diverse array of new viral sequences identified in worldwide populations of the Asian citrus psyllid (Diaphorina citri) using viral metagenomics.</title>
        <authorList>
            <person name="Nouri S."/>
            <person name="Salem N."/>
            <person name="Nigg J.C."/>
            <person name="Falk B.W."/>
        </authorList>
    </citation>
    <scope>NUCLEOTIDE SEQUENCE</scope>
    <source>
        <strain evidence="1">STE1</strain>
    </source>
</reference>
<proteinExistence type="predicted"/>
<dbReference type="GO" id="GO:0003968">
    <property type="term" value="F:RNA-directed RNA polymerase activity"/>
    <property type="evidence" value="ECO:0007669"/>
    <property type="project" value="UniProtKB-KW"/>
</dbReference>
<keyword evidence="1" id="KW-0548">Nucleotidyltransferase</keyword>
<dbReference type="EMBL" id="KT698823">
    <property type="protein sequence ID" value="ALV85420.1"/>
    <property type="molecule type" value="Viral_cRNA"/>
</dbReference>
<evidence type="ECO:0000313" key="1">
    <source>
        <dbReference type="EMBL" id="ALV85420.1"/>
    </source>
</evidence>
<name>A0A0U3J8F8_9VIRU</name>
<keyword evidence="1" id="KW-0808">Transferase</keyword>
<sequence length="395" mass="45590">FINDLRATYGIEVDPLPFGHEINKSPDIIMYMERERVIFIGDVAVSDNYEGRNRDKFNHYAAVARCFREQGIEVIQDNFIVKTQLDNVSSLLRKYREYGVIGEDTGDVPKATHYTQVATRDIERVKNRCTSRQELMRVLATLNNVPIQEVLEIPDVAIDSNPVEPSRTEEEIINWIKIETERLDHRTYYDMDLEQSLKAFDTIVEENSKREKMEPKSTLMAVSNCDTYESLSGHELIEDYVKDLQTVHLVEGGDETLDTIKYIMDLLPNRVQIDRMKEIYKGNRKEVDKGNRVYGSFQYERSKSNNFMTMNLNYNLQKGKMIKNEKVEPATIDTGDYQSCINFINNSVNYYGSHSNKTPLISTEWTSSTLHEANTSGNMKTIFDYVRSTNGAQLA</sequence>
<feature type="non-terminal residue" evidence="1">
    <location>
        <position position="395"/>
    </location>
</feature>
<keyword evidence="1" id="KW-0696">RNA-directed RNA polymerase</keyword>